<name>A0A2T6ZSY3_TUBBO</name>
<gene>
    <name evidence="2" type="ORF">B9Z19DRAFT_1126501</name>
</gene>
<dbReference type="OrthoDB" id="10601652at2759"/>
<dbReference type="Proteomes" id="UP000244722">
    <property type="component" value="Unassembled WGS sequence"/>
</dbReference>
<accession>A0A2T6ZSY3</accession>
<sequence>MSSGPPISAYNARNHKHPRRTLTAANGTITLFATTTSSFSHNGATNVQDLHHLPHHHHHHHHHQAPQKPTRPSAQRKAAYLAGQSPDRKQMIEKHLNDFSTFAEGTREREGRSGGYFDVMLAANGKFAGLSKVEKAKMKKCRRMFKKAEVPVSMWKALAQKVFGGLII</sequence>
<organism evidence="2 3">
    <name type="scientific">Tuber borchii</name>
    <name type="common">White truffle</name>
    <dbReference type="NCBI Taxonomy" id="42251"/>
    <lineage>
        <taxon>Eukaryota</taxon>
        <taxon>Fungi</taxon>
        <taxon>Dikarya</taxon>
        <taxon>Ascomycota</taxon>
        <taxon>Pezizomycotina</taxon>
        <taxon>Pezizomycetes</taxon>
        <taxon>Pezizales</taxon>
        <taxon>Tuberaceae</taxon>
        <taxon>Tuber</taxon>
    </lineage>
</organism>
<evidence type="ECO:0000256" key="1">
    <source>
        <dbReference type="SAM" id="MobiDB-lite"/>
    </source>
</evidence>
<reference evidence="2 3" key="1">
    <citation type="submission" date="2017-04" db="EMBL/GenBank/DDBJ databases">
        <title>Draft genome sequence of Tuber borchii Vittad., a whitish edible truffle.</title>
        <authorList>
            <consortium name="DOE Joint Genome Institute"/>
            <person name="Murat C."/>
            <person name="Kuo A."/>
            <person name="Barry K.W."/>
            <person name="Clum A."/>
            <person name="Dockter R.B."/>
            <person name="Fauchery L."/>
            <person name="Iotti M."/>
            <person name="Kohler A."/>
            <person name="Labutti K."/>
            <person name="Lindquist E.A."/>
            <person name="Lipzen A."/>
            <person name="Ohm R.A."/>
            <person name="Wang M."/>
            <person name="Grigoriev I.V."/>
            <person name="Zambonelli A."/>
            <person name="Martin F.M."/>
        </authorList>
    </citation>
    <scope>NUCLEOTIDE SEQUENCE [LARGE SCALE GENOMIC DNA]</scope>
    <source>
        <strain evidence="2 3">Tbo3840</strain>
    </source>
</reference>
<feature type="region of interest" description="Disordered" evidence="1">
    <location>
        <begin position="1"/>
        <end position="20"/>
    </location>
</feature>
<keyword evidence="3" id="KW-1185">Reference proteome</keyword>
<dbReference type="EMBL" id="NESQ01000114">
    <property type="protein sequence ID" value="PUU78587.1"/>
    <property type="molecule type" value="Genomic_DNA"/>
</dbReference>
<protein>
    <submittedName>
        <fullName evidence="2">Uncharacterized protein</fullName>
    </submittedName>
</protein>
<dbReference type="AlphaFoldDB" id="A0A2T6ZSY3"/>
<comment type="caution">
    <text evidence="2">The sequence shown here is derived from an EMBL/GenBank/DDBJ whole genome shotgun (WGS) entry which is preliminary data.</text>
</comment>
<evidence type="ECO:0000313" key="2">
    <source>
        <dbReference type="EMBL" id="PUU78587.1"/>
    </source>
</evidence>
<feature type="compositionally biased region" description="Basic residues" evidence="1">
    <location>
        <begin position="54"/>
        <end position="65"/>
    </location>
</feature>
<proteinExistence type="predicted"/>
<feature type="region of interest" description="Disordered" evidence="1">
    <location>
        <begin position="54"/>
        <end position="87"/>
    </location>
</feature>
<evidence type="ECO:0000313" key="3">
    <source>
        <dbReference type="Proteomes" id="UP000244722"/>
    </source>
</evidence>